<name>A0A7S5UXH9_9CAUD</name>
<gene>
    <name evidence="1" type="ORF">EVB93_121</name>
</gene>
<proteinExistence type="predicted"/>
<reference evidence="1 2" key="1">
    <citation type="submission" date="2020-01" db="EMBL/GenBank/DDBJ databases">
        <title>Patterns of diversity and host range of bacteriophage communities associated with bean-nodulatin bacteria.</title>
        <authorList>
            <person name="Vann Cauwenberghe J."/>
            <person name="Santamaria R.I."/>
            <person name="Bustos P."/>
            <person name="Juarez S."/>
            <person name="Gonzalez V."/>
        </authorList>
    </citation>
    <scope>NUCLEOTIDE SEQUENCE [LARGE SCALE GENOMIC DNA]</scope>
</reference>
<sequence length="66" mass="8040">MANRINRGIYKFTYKNIKFELERYPDRSWHLFYEDESCPREWINDYSTKRLAITRAKEMADNGSLS</sequence>
<accession>A0A7S5UXH9</accession>
<evidence type="ECO:0000313" key="2">
    <source>
        <dbReference type="Proteomes" id="UP000629603"/>
    </source>
</evidence>
<dbReference type="Proteomes" id="UP000629603">
    <property type="component" value="Segment"/>
</dbReference>
<organism evidence="1 2">
    <name type="scientific">Rhizobium phage RHph_TM30</name>
    <dbReference type="NCBI Taxonomy" id="2509764"/>
    <lineage>
        <taxon>Viruses</taxon>
        <taxon>Duplodnaviria</taxon>
        <taxon>Heunggongvirae</taxon>
        <taxon>Uroviricota</taxon>
        <taxon>Caudoviricetes</taxon>
        <taxon>Kleczkowskaviridae</taxon>
        <taxon>Cuauhnahuacvirus</taxon>
        <taxon>Cuauhnahuacvirus TM30</taxon>
    </lineage>
</organism>
<evidence type="ECO:0000313" key="1">
    <source>
        <dbReference type="EMBL" id="QIG71228.1"/>
    </source>
</evidence>
<dbReference type="EMBL" id="MN988521">
    <property type="protein sequence ID" value="QIG71228.1"/>
    <property type="molecule type" value="Genomic_DNA"/>
</dbReference>
<keyword evidence="2" id="KW-1185">Reference proteome</keyword>
<protein>
    <submittedName>
        <fullName evidence="1">Uncharacterized protein</fullName>
    </submittedName>
</protein>